<dbReference type="Pfam" id="PF13377">
    <property type="entry name" value="Peripla_BP_3"/>
    <property type="match status" value="1"/>
</dbReference>
<dbReference type="SUPFAM" id="SSF53822">
    <property type="entry name" value="Periplasmic binding protein-like I"/>
    <property type="match status" value="2"/>
</dbReference>
<keyword evidence="1" id="KW-0805">Transcription regulation</keyword>
<gene>
    <name evidence="5" type="ORF">IAB98_07965</name>
</gene>
<dbReference type="SUPFAM" id="SSF47413">
    <property type="entry name" value="lambda repressor-like DNA-binding domains"/>
    <property type="match status" value="1"/>
</dbReference>
<dbReference type="AlphaFoldDB" id="A0A9D1EKN0"/>
<proteinExistence type="predicted"/>
<dbReference type="PROSITE" id="PS50932">
    <property type="entry name" value="HTH_LACI_2"/>
    <property type="match status" value="1"/>
</dbReference>
<dbReference type="CDD" id="cd06316">
    <property type="entry name" value="PBP1_ABC_sugar_binding-like"/>
    <property type="match status" value="1"/>
</dbReference>
<reference evidence="5" key="2">
    <citation type="journal article" date="2021" name="PeerJ">
        <title>Extensive microbial diversity within the chicken gut microbiome revealed by metagenomics and culture.</title>
        <authorList>
            <person name="Gilroy R."/>
            <person name="Ravi A."/>
            <person name="Getino M."/>
            <person name="Pursley I."/>
            <person name="Horton D.L."/>
            <person name="Alikhan N.F."/>
            <person name="Baker D."/>
            <person name="Gharbi K."/>
            <person name="Hall N."/>
            <person name="Watson M."/>
            <person name="Adriaenssens E.M."/>
            <person name="Foster-Nyarko E."/>
            <person name="Jarju S."/>
            <person name="Secka A."/>
            <person name="Antonio M."/>
            <person name="Oren A."/>
            <person name="Chaudhuri R.R."/>
            <person name="La Ragione R."/>
            <person name="Hildebrand F."/>
            <person name="Pallen M.J."/>
        </authorList>
    </citation>
    <scope>NUCLEOTIDE SEQUENCE</scope>
    <source>
        <strain evidence="5">ChiSxjej1B13-7041</strain>
    </source>
</reference>
<evidence type="ECO:0000256" key="1">
    <source>
        <dbReference type="ARBA" id="ARBA00023015"/>
    </source>
</evidence>
<sequence>MGITLKEIAEKAEVSIATVSFALNHTRYVSPQLSEKIWRIARENGYRKKVSDLGYREIAVLFAEIETAFSRKLAMELDREARAQGYIMGLYVTLGSKEIEAHMLRELSENPKVDGIIGILSGSEKATYGEIIKKGKPLLCMDRELMREGIPCVLRDQMSAGYQAAELLIKNGHERILLLAEKAVPDQAEDQLRGYAAALDAYGVVREEGLERELEGRGKGETKNAISRILQDERPTAVIAGSEWMAECLLGGMQEQGVDCPRDLSVVVIGEYIWHDILSPSLTAVVPNIGEMAREAIEMITRQSQGKRRERDICPVPMEIKLGKSVVGIGRGPFGERAVYGEELLLSPEDERSLKKGRFKVGIAFHYSGDEWTALHERAILDTLGAYGIQVLSVTDAHFDPKMQEIQLKLLMMQQPDAVIAVPVDEEQTAKAFKELAQKTKLILINSMPKGFTKNDYACWISVNERENGQNAARILGDYFQGKGKTAVGLLVHGAEYFATKQRDFFAEQTLKEEYPDLNIVARKKFYKIEHAYEAVMEMLSEYPEIKGIYVTWERPALEAIRGLKKIGRTDVSISTTDLDHEIAGYLKRKEIVVGLSSQRPYDQGVAVAIAAAKVLLGKEERKCIGMPAYRVDSECLEKAWKDLMRVEKTKFS</sequence>
<dbReference type="Pfam" id="PF00356">
    <property type="entry name" value="LacI"/>
    <property type="match status" value="1"/>
</dbReference>
<dbReference type="GO" id="GO:0000976">
    <property type="term" value="F:transcription cis-regulatory region binding"/>
    <property type="evidence" value="ECO:0007669"/>
    <property type="project" value="TreeGrafter"/>
</dbReference>
<evidence type="ECO:0000313" key="5">
    <source>
        <dbReference type="EMBL" id="HIR93334.1"/>
    </source>
</evidence>
<accession>A0A9D1EKN0</accession>
<dbReference type="InterPro" id="IPR028082">
    <property type="entry name" value="Peripla_BP_I"/>
</dbReference>
<dbReference type="InterPro" id="IPR000843">
    <property type="entry name" value="HTH_LacI"/>
</dbReference>
<dbReference type="InterPro" id="IPR046335">
    <property type="entry name" value="LacI/GalR-like_sensor"/>
</dbReference>
<organism evidence="5 6">
    <name type="scientific">Candidatus Egerieimonas intestinavium</name>
    <dbReference type="NCBI Taxonomy" id="2840777"/>
    <lineage>
        <taxon>Bacteria</taxon>
        <taxon>Bacillati</taxon>
        <taxon>Bacillota</taxon>
        <taxon>Clostridia</taxon>
        <taxon>Lachnospirales</taxon>
        <taxon>Lachnospiraceae</taxon>
        <taxon>Lachnospiraceae incertae sedis</taxon>
        <taxon>Candidatus Egerieimonas</taxon>
    </lineage>
</organism>
<dbReference type="PANTHER" id="PTHR30146:SF109">
    <property type="entry name" value="HTH-TYPE TRANSCRIPTIONAL REGULATOR GALS"/>
    <property type="match status" value="1"/>
</dbReference>
<evidence type="ECO:0000256" key="2">
    <source>
        <dbReference type="ARBA" id="ARBA00023125"/>
    </source>
</evidence>
<dbReference type="InterPro" id="IPR010982">
    <property type="entry name" value="Lambda_DNA-bd_dom_sf"/>
</dbReference>
<reference evidence="5" key="1">
    <citation type="submission" date="2020-10" db="EMBL/GenBank/DDBJ databases">
        <authorList>
            <person name="Gilroy R."/>
        </authorList>
    </citation>
    <scope>NUCLEOTIDE SEQUENCE</scope>
    <source>
        <strain evidence="5">ChiSxjej1B13-7041</strain>
    </source>
</reference>
<name>A0A9D1EKN0_9FIRM</name>
<evidence type="ECO:0000256" key="3">
    <source>
        <dbReference type="ARBA" id="ARBA00023163"/>
    </source>
</evidence>
<dbReference type="GO" id="GO:0003700">
    <property type="term" value="F:DNA-binding transcription factor activity"/>
    <property type="evidence" value="ECO:0007669"/>
    <property type="project" value="TreeGrafter"/>
</dbReference>
<dbReference type="CDD" id="cd01392">
    <property type="entry name" value="HTH_LacI"/>
    <property type="match status" value="1"/>
</dbReference>
<dbReference type="Pfam" id="PF13407">
    <property type="entry name" value="Peripla_BP_4"/>
    <property type="match status" value="1"/>
</dbReference>
<dbReference type="Proteomes" id="UP000886841">
    <property type="component" value="Unassembled WGS sequence"/>
</dbReference>
<dbReference type="CDD" id="cd06267">
    <property type="entry name" value="PBP1_LacI_sugar_binding-like"/>
    <property type="match status" value="1"/>
</dbReference>
<dbReference type="Gene3D" id="3.40.50.2300">
    <property type="match status" value="4"/>
</dbReference>
<comment type="caution">
    <text evidence="5">The sequence shown here is derived from an EMBL/GenBank/DDBJ whole genome shotgun (WGS) entry which is preliminary data.</text>
</comment>
<keyword evidence="2 5" id="KW-0238">DNA-binding</keyword>
<dbReference type="EMBL" id="DVHU01000071">
    <property type="protein sequence ID" value="HIR93334.1"/>
    <property type="molecule type" value="Genomic_DNA"/>
</dbReference>
<dbReference type="InterPro" id="IPR025997">
    <property type="entry name" value="SBP_2_dom"/>
</dbReference>
<dbReference type="SMART" id="SM00354">
    <property type="entry name" value="HTH_LACI"/>
    <property type="match status" value="1"/>
</dbReference>
<evidence type="ECO:0000313" key="6">
    <source>
        <dbReference type="Proteomes" id="UP000886841"/>
    </source>
</evidence>
<protein>
    <submittedName>
        <fullName evidence="5">LacI family DNA-binding transcriptional regulator</fullName>
    </submittedName>
</protein>
<evidence type="ECO:0000259" key="4">
    <source>
        <dbReference type="PROSITE" id="PS50932"/>
    </source>
</evidence>
<keyword evidence="3" id="KW-0804">Transcription</keyword>
<feature type="domain" description="HTH lacI-type" evidence="4">
    <location>
        <begin position="3"/>
        <end position="47"/>
    </location>
</feature>
<dbReference type="PANTHER" id="PTHR30146">
    <property type="entry name" value="LACI-RELATED TRANSCRIPTIONAL REPRESSOR"/>
    <property type="match status" value="1"/>
</dbReference>
<dbReference type="PROSITE" id="PS00356">
    <property type="entry name" value="HTH_LACI_1"/>
    <property type="match status" value="1"/>
</dbReference>
<dbReference type="Gene3D" id="1.10.260.40">
    <property type="entry name" value="lambda repressor-like DNA-binding domains"/>
    <property type="match status" value="1"/>
</dbReference>